<dbReference type="InterPro" id="IPR050090">
    <property type="entry name" value="Tyrosine_recombinase_XerCD"/>
</dbReference>
<keyword evidence="4" id="KW-0159">Chromosome partition</keyword>
<organism evidence="12 13">
    <name type="scientific">Sporosarcina gallistercoris</name>
    <dbReference type="NCBI Taxonomy" id="2762245"/>
    <lineage>
        <taxon>Bacteria</taxon>
        <taxon>Bacillati</taxon>
        <taxon>Bacillota</taxon>
        <taxon>Bacilli</taxon>
        <taxon>Bacillales</taxon>
        <taxon>Caryophanaceae</taxon>
        <taxon>Sporosarcina</taxon>
    </lineage>
</organism>
<dbReference type="Pfam" id="PF00589">
    <property type="entry name" value="Phage_integrase"/>
    <property type="match status" value="1"/>
</dbReference>
<dbReference type="PROSITE" id="PS51898">
    <property type="entry name" value="TYR_RECOMBINASE"/>
    <property type="match status" value="1"/>
</dbReference>
<evidence type="ECO:0000256" key="8">
    <source>
        <dbReference type="ARBA" id="ARBA00023306"/>
    </source>
</evidence>
<evidence type="ECO:0000256" key="4">
    <source>
        <dbReference type="ARBA" id="ARBA00022829"/>
    </source>
</evidence>
<dbReference type="Gene3D" id="1.10.150.130">
    <property type="match status" value="1"/>
</dbReference>
<dbReference type="Pfam" id="PF13495">
    <property type="entry name" value="Phage_int_SAM_4"/>
    <property type="match status" value="1"/>
</dbReference>
<evidence type="ECO:0000259" key="11">
    <source>
        <dbReference type="PROSITE" id="PS51900"/>
    </source>
</evidence>
<dbReference type="PROSITE" id="PS51900">
    <property type="entry name" value="CB"/>
    <property type="match status" value="1"/>
</dbReference>
<dbReference type="RefSeq" id="WP_191688130.1">
    <property type="nucleotide sequence ID" value="NZ_JACSQY010000001.1"/>
</dbReference>
<feature type="domain" description="Tyr recombinase" evidence="10">
    <location>
        <begin position="101"/>
        <end position="273"/>
    </location>
</feature>
<dbReference type="PANTHER" id="PTHR30349:SF77">
    <property type="entry name" value="TYROSINE RECOMBINASE XERC"/>
    <property type="match status" value="1"/>
</dbReference>
<evidence type="ECO:0000256" key="5">
    <source>
        <dbReference type="ARBA" id="ARBA00022908"/>
    </source>
</evidence>
<keyword evidence="5" id="KW-0229">DNA integration</keyword>
<dbReference type="InterPro" id="IPR013762">
    <property type="entry name" value="Integrase-like_cat_sf"/>
</dbReference>
<evidence type="ECO:0000256" key="9">
    <source>
        <dbReference type="PROSITE-ProRule" id="PRU01248"/>
    </source>
</evidence>
<keyword evidence="13" id="KW-1185">Reference proteome</keyword>
<dbReference type="SUPFAM" id="SSF56349">
    <property type="entry name" value="DNA breaking-rejoining enzymes"/>
    <property type="match status" value="1"/>
</dbReference>
<dbReference type="Proteomes" id="UP000659496">
    <property type="component" value="Unassembled WGS sequence"/>
</dbReference>
<feature type="domain" description="Core-binding (CB)" evidence="11">
    <location>
        <begin position="1"/>
        <end position="80"/>
    </location>
</feature>
<protein>
    <submittedName>
        <fullName evidence="12">Tyrosine-type recombinase/integrase</fullName>
    </submittedName>
</protein>
<dbReference type="PANTHER" id="PTHR30349">
    <property type="entry name" value="PHAGE INTEGRASE-RELATED"/>
    <property type="match status" value="1"/>
</dbReference>
<keyword evidence="2" id="KW-0963">Cytoplasm</keyword>
<evidence type="ECO:0000256" key="3">
    <source>
        <dbReference type="ARBA" id="ARBA00022618"/>
    </source>
</evidence>
<dbReference type="EMBL" id="JACSQY010000001">
    <property type="protein sequence ID" value="MBD7906990.1"/>
    <property type="molecule type" value="Genomic_DNA"/>
</dbReference>
<keyword evidence="7" id="KW-0233">DNA recombination</keyword>
<evidence type="ECO:0000256" key="7">
    <source>
        <dbReference type="ARBA" id="ARBA00023172"/>
    </source>
</evidence>
<evidence type="ECO:0000313" key="12">
    <source>
        <dbReference type="EMBL" id="MBD7906990.1"/>
    </source>
</evidence>
<evidence type="ECO:0000256" key="6">
    <source>
        <dbReference type="ARBA" id="ARBA00023125"/>
    </source>
</evidence>
<comment type="subcellular location">
    <subcellularLocation>
        <location evidence="1">Cytoplasm</location>
    </subcellularLocation>
</comment>
<dbReference type="InterPro" id="IPR010998">
    <property type="entry name" value="Integrase_recombinase_N"/>
</dbReference>
<dbReference type="InterPro" id="IPR044068">
    <property type="entry name" value="CB"/>
</dbReference>
<dbReference type="InterPro" id="IPR011010">
    <property type="entry name" value="DNA_brk_join_enz"/>
</dbReference>
<comment type="caution">
    <text evidence="12">The sequence shown here is derived from an EMBL/GenBank/DDBJ whole genome shotgun (WGS) entry which is preliminary data.</text>
</comment>
<name>A0ABR8PFN7_9BACL</name>
<evidence type="ECO:0000313" key="13">
    <source>
        <dbReference type="Proteomes" id="UP000659496"/>
    </source>
</evidence>
<evidence type="ECO:0000256" key="2">
    <source>
        <dbReference type="ARBA" id="ARBA00022490"/>
    </source>
</evidence>
<keyword evidence="8" id="KW-0131">Cell cycle</keyword>
<evidence type="ECO:0000259" key="10">
    <source>
        <dbReference type="PROSITE" id="PS51898"/>
    </source>
</evidence>
<dbReference type="Gene3D" id="1.10.443.10">
    <property type="entry name" value="Intergrase catalytic core"/>
    <property type="match status" value="1"/>
</dbReference>
<accession>A0ABR8PFN7</accession>
<reference evidence="12 13" key="1">
    <citation type="submission" date="2020-08" db="EMBL/GenBank/DDBJ databases">
        <title>A Genomic Blueprint of the Chicken Gut Microbiome.</title>
        <authorList>
            <person name="Gilroy R."/>
            <person name="Ravi A."/>
            <person name="Getino M."/>
            <person name="Pursley I."/>
            <person name="Horton D.L."/>
            <person name="Alikhan N.-F."/>
            <person name="Baker D."/>
            <person name="Gharbi K."/>
            <person name="Hall N."/>
            <person name="Watson M."/>
            <person name="Adriaenssens E.M."/>
            <person name="Foster-Nyarko E."/>
            <person name="Jarju S."/>
            <person name="Secka A."/>
            <person name="Antonio M."/>
            <person name="Oren A."/>
            <person name="Chaudhuri R."/>
            <person name="La Ragione R.M."/>
            <person name="Hildebrand F."/>
            <person name="Pallen M.J."/>
        </authorList>
    </citation>
    <scope>NUCLEOTIDE SEQUENCE [LARGE SCALE GENOMIC DNA]</scope>
    <source>
        <strain evidence="12 13">Sa3CUA8</strain>
    </source>
</reference>
<proteinExistence type="predicted"/>
<sequence>MNAQLIDKFSSEYSVRLNPVTNSLYKRFVTEFFIYSNKSYQEVTARDIRNYIQALTDKGSAVSTCNTRLCGLKLFYRFLTEEGLVEKDPANRIPQSKVPDSLPYYLVPAELMQLREIVSKLDERAIIETLYSTGVRISELVAMKKEHVDWSERMIHIPLGKRKKGRIVLFTKECEVHLRAYLDSRKDVLPNLFVNPYGYKPSSRYTIQAQFRKYANQLEIKLSPHTLRHTFAAHLANKGMPLECIQTLMGHENLEQTKYYARLYEQARKDIYDEWM</sequence>
<gene>
    <name evidence="12" type="ORF">H9659_01420</name>
</gene>
<evidence type="ECO:0000256" key="1">
    <source>
        <dbReference type="ARBA" id="ARBA00004496"/>
    </source>
</evidence>
<dbReference type="InterPro" id="IPR002104">
    <property type="entry name" value="Integrase_catalytic"/>
</dbReference>
<keyword evidence="6 9" id="KW-0238">DNA-binding</keyword>
<dbReference type="InterPro" id="IPR004107">
    <property type="entry name" value="Integrase_SAM-like_N"/>
</dbReference>
<keyword evidence="3" id="KW-0132">Cell division</keyword>